<evidence type="ECO:0000256" key="1">
    <source>
        <dbReference type="ARBA" id="ARBA00022737"/>
    </source>
</evidence>
<dbReference type="InterPro" id="IPR011992">
    <property type="entry name" value="EF-hand-dom_pair"/>
</dbReference>
<feature type="domain" description="EF-hand" evidence="3">
    <location>
        <begin position="155"/>
        <end position="190"/>
    </location>
</feature>
<dbReference type="InterPro" id="IPR045198">
    <property type="entry name" value="CNBL1-10"/>
</dbReference>
<dbReference type="InterPro" id="IPR018247">
    <property type="entry name" value="EF_Hand_1_Ca_BS"/>
</dbReference>
<dbReference type="GO" id="GO:0005509">
    <property type="term" value="F:calcium ion binding"/>
    <property type="evidence" value="ECO:0007669"/>
    <property type="project" value="InterPro"/>
</dbReference>
<organism evidence="4 5">
    <name type="scientific">Glossina brevipalpis</name>
    <dbReference type="NCBI Taxonomy" id="37001"/>
    <lineage>
        <taxon>Eukaryota</taxon>
        <taxon>Metazoa</taxon>
        <taxon>Ecdysozoa</taxon>
        <taxon>Arthropoda</taxon>
        <taxon>Hexapoda</taxon>
        <taxon>Insecta</taxon>
        <taxon>Pterygota</taxon>
        <taxon>Neoptera</taxon>
        <taxon>Endopterygota</taxon>
        <taxon>Diptera</taxon>
        <taxon>Brachycera</taxon>
        <taxon>Muscomorpha</taxon>
        <taxon>Hippoboscoidea</taxon>
        <taxon>Glossinidae</taxon>
        <taxon>Glossina</taxon>
    </lineage>
</organism>
<dbReference type="Gene3D" id="1.10.238.10">
    <property type="entry name" value="EF-hand"/>
    <property type="match status" value="1"/>
</dbReference>
<name>A0A1A9WL94_9MUSC</name>
<dbReference type="PANTHER" id="PTHR23056:SF110">
    <property type="entry name" value="CALMODULIN"/>
    <property type="match status" value="1"/>
</dbReference>
<dbReference type="STRING" id="37001.A0A1A9WL94"/>
<dbReference type="Pfam" id="PF13499">
    <property type="entry name" value="EF-hand_7"/>
    <property type="match status" value="1"/>
</dbReference>
<proteinExistence type="predicted"/>
<keyword evidence="1" id="KW-0677">Repeat</keyword>
<keyword evidence="2" id="KW-0106">Calcium</keyword>
<dbReference type="AlphaFoldDB" id="A0A1A9WL94"/>
<dbReference type="GO" id="GO:0019722">
    <property type="term" value="P:calcium-mediated signaling"/>
    <property type="evidence" value="ECO:0007669"/>
    <property type="project" value="InterPro"/>
</dbReference>
<protein>
    <recommendedName>
        <fullName evidence="3">EF-hand domain-containing protein</fullName>
    </recommendedName>
</protein>
<dbReference type="GO" id="GO:0019900">
    <property type="term" value="F:kinase binding"/>
    <property type="evidence" value="ECO:0007669"/>
    <property type="project" value="InterPro"/>
</dbReference>
<reference evidence="5" key="1">
    <citation type="submission" date="2014-03" db="EMBL/GenBank/DDBJ databases">
        <authorList>
            <person name="Aksoy S."/>
            <person name="Warren W."/>
            <person name="Wilson R.K."/>
        </authorList>
    </citation>
    <scope>NUCLEOTIDE SEQUENCE [LARGE SCALE GENOMIC DNA]</scope>
    <source>
        <strain evidence="5">IAEA</strain>
    </source>
</reference>
<reference evidence="4" key="2">
    <citation type="submission" date="2020-05" db="UniProtKB">
        <authorList>
            <consortium name="EnsemblMetazoa"/>
        </authorList>
    </citation>
    <scope>IDENTIFICATION</scope>
    <source>
        <strain evidence="4">IAEA</strain>
    </source>
</reference>
<dbReference type="PROSITE" id="PS50222">
    <property type="entry name" value="EF_HAND_2"/>
    <property type="match status" value="1"/>
</dbReference>
<dbReference type="SMART" id="SM00054">
    <property type="entry name" value="EFh"/>
    <property type="match status" value="2"/>
</dbReference>
<sequence length="250" mass="29026">MNKLDATLDDMQNTRFSNIYHDLIKQMAKATQFNKIEVRSILLVYHKFVLMNGPKAKIMTNAQFHNLFLVLFKIYDLQIIERILTLITTDTKKDVNPTSWVKLFSVFMSNKLEQKIKFTFQIYDSTNTGYLNREVVTLAVAKFFMGEDEDEVNELRADMLEVLFKKFDQDRDGSICYEEYAAIVKKNPMLLEFLGQCFPNVDGMNRGKRKRCIIDTKKKQKSSVHLGLLNGPAKAILTRNSKLITQILMD</sequence>
<evidence type="ECO:0000259" key="3">
    <source>
        <dbReference type="PROSITE" id="PS50222"/>
    </source>
</evidence>
<evidence type="ECO:0000313" key="5">
    <source>
        <dbReference type="Proteomes" id="UP000091820"/>
    </source>
</evidence>
<accession>A0A1A9WL94</accession>
<dbReference type="CDD" id="cd00051">
    <property type="entry name" value="EFh"/>
    <property type="match status" value="1"/>
</dbReference>
<dbReference type="VEuPathDB" id="VectorBase:GBRI023684"/>
<dbReference type="PANTHER" id="PTHR23056">
    <property type="entry name" value="CALCINEURIN B"/>
    <property type="match status" value="1"/>
</dbReference>
<dbReference type="PROSITE" id="PS00018">
    <property type="entry name" value="EF_HAND_1"/>
    <property type="match status" value="1"/>
</dbReference>
<keyword evidence="5" id="KW-1185">Reference proteome</keyword>
<evidence type="ECO:0000313" key="4">
    <source>
        <dbReference type="EnsemblMetazoa" id="GBRI023684-PA"/>
    </source>
</evidence>
<dbReference type="InterPro" id="IPR002048">
    <property type="entry name" value="EF_hand_dom"/>
</dbReference>
<evidence type="ECO:0000256" key="2">
    <source>
        <dbReference type="ARBA" id="ARBA00022837"/>
    </source>
</evidence>
<dbReference type="EnsemblMetazoa" id="GBRI023684-RA">
    <property type="protein sequence ID" value="GBRI023684-PA"/>
    <property type="gene ID" value="GBRI023684"/>
</dbReference>
<dbReference type="SUPFAM" id="SSF47473">
    <property type="entry name" value="EF-hand"/>
    <property type="match status" value="1"/>
</dbReference>
<dbReference type="Proteomes" id="UP000091820">
    <property type="component" value="Unassembled WGS sequence"/>
</dbReference>